<evidence type="ECO:0000256" key="3">
    <source>
        <dbReference type="ARBA" id="ARBA00023163"/>
    </source>
</evidence>
<organism evidence="5 6">
    <name type="scientific">Mesorhizobium zhangyense</name>
    <dbReference type="NCBI Taxonomy" id="1776730"/>
    <lineage>
        <taxon>Bacteria</taxon>
        <taxon>Pseudomonadati</taxon>
        <taxon>Pseudomonadota</taxon>
        <taxon>Alphaproteobacteria</taxon>
        <taxon>Hyphomicrobiales</taxon>
        <taxon>Phyllobacteriaceae</taxon>
        <taxon>Mesorhizobium</taxon>
    </lineage>
</organism>
<dbReference type="PRINTS" id="PR00038">
    <property type="entry name" value="HTHLUXR"/>
</dbReference>
<feature type="domain" description="HTH luxR-type" evidence="4">
    <location>
        <begin position="180"/>
        <end position="245"/>
    </location>
</feature>
<protein>
    <submittedName>
        <fullName evidence="5">Response regulator transcription factor</fullName>
    </submittedName>
</protein>
<dbReference type="SUPFAM" id="SSF46894">
    <property type="entry name" value="C-terminal effector domain of the bipartite response regulators"/>
    <property type="match status" value="1"/>
</dbReference>
<dbReference type="Proteomes" id="UP000481252">
    <property type="component" value="Unassembled WGS sequence"/>
</dbReference>
<dbReference type="GO" id="GO:0003677">
    <property type="term" value="F:DNA binding"/>
    <property type="evidence" value="ECO:0007669"/>
    <property type="project" value="UniProtKB-KW"/>
</dbReference>
<evidence type="ECO:0000256" key="2">
    <source>
        <dbReference type="ARBA" id="ARBA00023125"/>
    </source>
</evidence>
<dbReference type="SMART" id="SM00421">
    <property type="entry name" value="HTH_LUXR"/>
    <property type="match status" value="1"/>
</dbReference>
<evidence type="ECO:0000313" key="5">
    <source>
        <dbReference type="EMBL" id="NGN43821.1"/>
    </source>
</evidence>
<evidence type="ECO:0000256" key="1">
    <source>
        <dbReference type="ARBA" id="ARBA00023015"/>
    </source>
</evidence>
<dbReference type="InterPro" id="IPR016032">
    <property type="entry name" value="Sig_transdc_resp-reg_C-effctor"/>
</dbReference>
<name>A0A7C9R9W1_9HYPH</name>
<dbReference type="Pfam" id="PF00196">
    <property type="entry name" value="GerE"/>
    <property type="match status" value="1"/>
</dbReference>
<dbReference type="PROSITE" id="PS00622">
    <property type="entry name" value="HTH_LUXR_1"/>
    <property type="match status" value="1"/>
</dbReference>
<proteinExistence type="predicted"/>
<dbReference type="CDD" id="cd06170">
    <property type="entry name" value="LuxR_C_like"/>
    <property type="match status" value="1"/>
</dbReference>
<keyword evidence="1" id="KW-0805">Transcription regulation</keyword>
<dbReference type="InterPro" id="IPR036388">
    <property type="entry name" value="WH-like_DNA-bd_sf"/>
</dbReference>
<dbReference type="InterPro" id="IPR000792">
    <property type="entry name" value="Tscrpt_reg_LuxR_C"/>
</dbReference>
<sequence>MDTEDGSIVTSVARVEAEQGLRRTLLFVTMPGSVADCLLYAIERELPWLVIERVEHIQAACTKFSHPVSLILIDPEHVKAAEDAAADISRLHPLALTAVMELDSHNPSSTFPEIFESKLIRGVLPMDLKLDVWLSVIRLMLRGGEYFPTGLFHSYADKFVRNSTARPANSSASSAARNTSEDDLSDLTSREIEILEMVSRGLQNKAIAAALGLSEHTVKIHLHNIIRKLGAHNRTEAAARFHDYHKPASKPR</sequence>
<evidence type="ECO:0000259" key="4">
    <source>
        <dbReference type="PROSITE" id="PS50043"/>
    </source>
</evidence>
<dbReference type="PROSITE" id="PS50043">
    <property type="entry name" value="HTH_LUXR_2"/>
    <property type="match status" value="1"/>
</dbReference>
<gene>
    <name evidence="5" type="ORF">G6N74_22405</name>
</gene>
<keyword evidence="6" id="KW-1185">Reference proteome</keyword>
<keyword evidence="2" id="KW-0238">DNA-binding</keyword>
<dbReference type="EMBL" id="JAAKZG010000011">
    <property type="protein sequence ID" value="NGN43821.1"/>
    <property type="molecule type" value="Genomic_DNA"/>
</dbReference>
<dbReference type="Gene3D" id="1.10.10.10">
    <property type="entry name" value="Winged helix-like DNA-binding domain superfamily/Winged helix DNA-binding domain"/>
    <property type="match status" value="1"/>
</dbReference>
<dbReference type="GO" id="GO:0006355">
    <property type="term" value="P:regulation of DNA-templated transcription"/>
    <property type="evidence" value="ECO:0007669"/>
    <property type="project" value="InterPro"/>
</dbReference>
<comment type="caution">
    <text evidence="5">The sequence shown here is derived from an EMBL/GenBank/DDBJ whole genome shotgun (WGS) entry which is preliminary data.</text>
</comment>
<reference evidence="5 6" key="1">
    <citation type="submission" date="2020-02" db="EMBL/GenBank/DDBJ databases">
        <title>Genome sequence of the type strain CGMCC 1.15528 of Mesorhizobium zhangyense.</title>
        <authorList>
            <person name="Gao J."/>
            <person name="Sun J."/>
        </authorList>
    </citation>
    <scope>NUCLEOTIDE SEQUENCE [LARGE SCALE GENOMIC DNA]</scope>
    <source>
        <strain evidence="5 6">CGMCC 1.15528</strain>
    </source>
</reference>
<dbReference type="PANTHER" id="PTHR44688">
    <property type="entry name" value="DNA-BINDING TRANSCRIPTIONAL ACTIVATOR DEVR_DOSR"/>
    <property type="match status" value="1"/>
</dbReference>
<keyword evidence="3" id="KW-0804">Transcription</keyword>
<evidence type="ECO:0000313" key="6">
    <source>
        <dbReference type="Proteomes" id="UP000481252"/>
    </source>
</evidence>
<dbReference type="AlphaFoldDB" id="A0A7C9R9W1"/>
<dbReference type="PANTHER" id="PTHR44688:SF16">
    <property type="entry name" value="DNA-BINDING TRANSCRIPTIONAL ACTIVATOR DEVR_DOSR"/>
    <property type="match status" value="1"/>
</dbReference>
<accession>A0A7C9R9W1</accession>